<dbReference type="AlphaFoldDB" id="G9XS96"/>
<protein>
    <recommendedName>
        <fullName evidence="1">Wadjet protein JetD C-terminal domain-containing protein</fullName>
    </recommendedName>
</protein>
<dbReference type="RefSeq" id="WP_005814754.1">
    <property type="nucleotide sequence ID" value="NZ_JH414483.1"/>
</dbReference>
<name>G9XS96_DESHA</name>
<comment type="caution">
    <text evidence="2">The sequence shown here is derived from an EMBL/GenBank/DDBJ whole genome shotgun (WGS) entry which is preliminary data.</text>
</comment>
<reference evidence="2 3" key="1">
    <citation type="submission" date="2011-08" db="EMBL/GenBank/DDBJ databases">
        <authorList>
            <person name="Weinstock G."/>
            <person name="Sodergren E."/>
            <person name="Clifton S."/>
            <person name="Fulton L."/>
            <person name="Fulton B."/>
            <person name="Courtney L."/>
            <person name="Fronick C."/>
            <person name="Harrison M."/>
            <person name="Strong C."/>
            <person name="Farmer C."/>
            <person name="Delahaunty K."/>
            <person name="Markovic C."/>
            <person name="Hall O."/>
            <person name="Minx P."/>
            <person name="Tomlinson C."/>
            <person name="Mitreva M."/>
            <person name="Hou S."/>
            <person name="Chen J."/>
            <person name="Wollam A."/>
            <person name="Pepin K.H."/>
            <person name="Johnson M."/>
            <person name="Bhonagiri V."/>
            <person name="Zhang X."/>
            <person name="Suruliraj S."/>
            <person name="Warren W."/>
            <person name="Chinwalla A."/>
            <person name="Mardis E.R."/>
            <person name="Wilson R.K."/>
        </authorList>
    </citation>
    <scope>NUCLEOTIDE SEQUENCE [LARGE SCALE GENOMIC DNA]</scope>
    <source>
        <strain evidence="2 3">DP7</strain>
    </source>
</reference>
<dbReference type="PATRIC" id="fig|537010.4.peg.3599"/>
<dbReference type="Proteomes" id="UP000004416">
    <property type="component" value="Unassembled WGS sequence"/>
</dbReference>
<sequence>MSDTIQRQLLSALLDKYERSIFFREGIHPTRRIMLKLYDNGQSDFPQYNIEQSEKRILANRAVLAMVEKRLVFYQWMKGEENHIIAQIWLNLENLPMAYEFAGRQPKNEKIDDVCFEILDVLDKVKVLWARQYLQDLYETISRKRDLGNRLPEAEDERKELFRAIQFIDGMGDSEVLERVFSLQCFGDSKQFERTVKSRLLSVLRKYLDTEEDARDEELLRQIGIVKYPEQFEFCGDVKLSFACGTVDFSYLRYGGNVCSADLLRGNLVITSEVERILSIENRANYIDYIYKHKVDNELVIYHGGQYSPSKKKFFHAVAKAMPTNCGWSHWGDIDYGGFSMLARLRREITQDISAYRMNVQELKRYSNLTASVTHAYAEKVKSLELRSELNDCKECLDYMVSNRKKLEQEAMLTDTE</sequence>
<feature type="domain" description="Wadjet protein JetD C-terminal" evidence="1">
    <location>
        <begin position="271"/>
        <end position="415"/>
    </location>
</feature>
<dbReference type="Pfam" id="PF09983">
    <property type="entry name" value="JetD_C"/>
    <property type="match status" value="1"/>
</dbReference>
<evidence type="ECO:0000313" key="3">
    <source>
        <dbReference type="Proteomes" id="UP000004416"/>
    </source>
</evidence>
<evidence type="ECO:0000259" key="1">
    <source>
        <dbReference type="Pfam" id="PF09983"/>
    </source>
</evidence>
<organism evidence="2 3">
    <name type="scientific">Desulfitobacterium hafniense DP7</name>
    <dbReference type="NCBI Taxonomy" id="537010"/>
    <lineage>
        <taxon>Bacteria</taxon>
        <taxon>Bacillati</taxon>
        <taxon>Bacillota</taxon>
        <taxon>Clostridia</taxon>
        <taxon>Eubacteriales</taxon>
        <taxon>Desulfitobacteriaceae</taxon>
        <taxon>Desulfitobacterium</taxon>
    </lineage>
</organism>
<proteinExistence type="predicted"/>
<evidence type="ECO:0000313" key="2">
    <source>
        <dbReference type="EMBL" id="EHL05495.1"/>
    </source>
</evidence>
<dbReference type="HOGENOM" id="CLU_054915_2_0_9"/>
<dbReference type="EMBL" id="AFZX01000097">
    <property type="protein sequence ID" value="EHL05495.1"/>
    <property type="molecule type" value="Genomic_DNA"/>
</dbReference>
<accession>G9XS96</accession>
<gene>
    <name evidence="2" type="ORF">HMPREF0322_03845</name>
</gene>
<dbReference type="InterPro" id="IPR024534">
    <property type="entry name" value="JetD_C"/>
</dbReference>